<keyword evidence="2" id="KW-1185">Reference proteome</keyword>
<gene>
    <name evidence="1" type="ORF">K488DRAFT_42784</name>
</gene>
<protein>
    <submittedName>
        <fullName evidence="1">RTA1-domain-containing protein</fullName>
    </submittedName>
</protein>
<accession>A0ACB8QUY9</accession>
<organism evidence="1 2">
    <name type="scientific">Vararia minispora EC-137</name>
    <dbReference type="NCBI Taxonomy" id="1314806"/>
    <lineage>
        <taxon>Eukaryota</taxon>
        <taxon>Fungi</taxon>
        <taxon>Dikarya</taxon>
        <taxon>Basidiomycota</taxon>
        <taxon>Agaricomycotina</taxon>
        <taxon>Agaricomycetes</taxon>
        <taxon>Russulales</taxon>
        <taxon>Lachnocladiaceae</taxon>
        <taxon>Vararia</taxon>
    </lineage>
</organism>
<comment type="caution">
    <text evidence="1">The sequence shown here is derived from an EMBL/GenBank/DDBJ whole genome shotgun (WGS) entry which is preliminary data.</text>
</comment>
<sequence length="307" mass="33860">MDAAVPDARTTQPAPFTQVTLFGYVPTEWICALFVALFSTTTIVHIGQAIYYKIWWLLYTAVIAGIFEIFGWSGRLWASLTPDAPNFNPYLMQITTTIIAPTPLVAANFLILGLIIKELGTRFSRLSAVWYATLFISCDLIALVVQAVGGAMASQAVRSGRSPEQGGHIMLGGIVFQMAAIVAYVLLAGEFLVRYTRDSPVGKIYYSPNERQEQRTVTSPRMKLMIVGMGLMTVFIFIRSIYRTIELVNGFSGTIIRTEVLFNVLDGAMITLAMFTLNVFHPGTLLFKRGLATTADLEFKEVKAADA</sequence>
<evidence type="ECO:0000313" key="1">
    <source>
        <dbReference type="EMBL" id="KAI0035666.1"/>
    </source>
</evidence>
<reference evidence="1" key="1">
    <citation type="submission" date="2021-02" db="EMBL/GenBank/DDBJ databases">
        <authorList>
            <consortium name="DOE Joint Genome Institute"/>
            <person name="Ahrendt S."/>
            <person name="Looney B.P."/>
            <person name="Miyauchi S."/>
            <person name="Morin E."/>
            <person name="Drula E."/>
            <person name="Courty P.E."/>
            <person name="Chicoki N."/>
            <person name="Fauchery L."/>
            <person name="Kohler A."/>
            <person name="Kuo A."/>
            <person name="Labutti K."/>
            <person name="Pangilinan J."/>
            <person name="Lipzen A."/>
            <person name="Riley R."/>
            <person name="Andreopoulos W."/>
            <person name="He G."/>
            <person name="Johnson J."/>
            <person name="Barry K.W."/>
            <person name="Grigoriev I.V."/>
            <person name="Nagy L."/>
            <person name="Hibbett D."/>
            <person name="Henrissat B."/>
            <person name="Matheny P.B."/>
            <person name="Labbe J."/>
            <person name="Martin F."/>
        </authorList>
    </citation>
    <scope>NUCLEOTIDE SEQUENCE</scope>
    <source>
        <strain evidence="1">EC-137</strain>
    </source>
</reference>
<proteinExistence type="predicted"/>
<evidence type="ECO:0000313" key="2">
    <source>
        <dbReference type="Proteomes" id="UP000814128"/>
    </source>
</evidence>
<dbReference type="Proteomes" id="UP000814128">
    <property type="component" value="Unassembled WGS sequence"/>
</dbReference>
<name>A0ACB8QUY9_9AGAM</name>
<dbReference type="EMBL" id="MU273481">
    <property type="protein sequence ID" value="KAI0035666.1"/>
    <property type="molecule type" value="Genomic_DNA"/>
</dbReference>
<reference evidence="1" key="2">
    <citation type="journal article" date="2022" name="New Phytol.">
        <title>Evolutionary transition to the ectomycorrhizal habit in the genomes of a hyperdiverse lineage of mushroom-forming fungi.</title>
        <authorList>
            <person name="Looney B."/>
            <person name="Miyauchi S."/>
            <person name="Morin E."/>
            <person name="Drula E."/>
            <person name="Courty P.E."/>
            <person name="Kohler A."/>
            <person name="Kuo A."/>
            <person name="LaButti K."/>
            <person name="Pangilinan J."/>
            <person name="Lipzen A."/>
            <person name="Riley R."/>
            <person name="Andreopoulos W."/>
            <person name="He G."/>
            <person name="Johnson J."/>
            <person name="Nolan M."/>
            <person name="Tritt A."/>
            <person name="Barry K.W."/>
            <person name="Grigoriev I.V."/>
            <person name="Nagy L.G."/>
            <person name="Hibbett D."/>
            <person name="Henrissat B."/>
            <person name="Matheny P.B."/>
            <person name="Labbe J."/>
            <person name="Martin F.M."/>
        </authorList>
    </citation>
    <scope>NUCLEOTIDE SEQUENCE</scope>
    <source>
        <strain evidence="1">EC-137</strain>
    </source>
</reference>